<dbReference type="EMBL" id="HG793142">
    <property type="protein sequence ID" value="CRL23496.1"/>
    <property type="molecule type" value="Genomic_DNA"/>
</dbReference>
<protein>
    <submittedName>
        <fullName evidence="2">Str. FM013</fullName>
    </submittedName>
</protein>
<keyword evidence="3" id="KW-1185">Reference proteome</keyword>
<feature type="compositionally biased region" description="Basic and acidic residues" evidence="1">
    <location>
        <begin position="65"/>
        <end position="74"/>
    </location>
</feature>
<evidence type="ECO:0000313" key="2">
    <source>
        <dbReference type="EMBL" id="CRL23496.1"/>
    </source>
</evidence>
<reference evidence="2 3" key="1">
    <citation type="journal article" date="2014" name="Nat. Commun.">
        <title>Multiple recent horizontal transfers of a large genomic region in cheese making fungi.</title>
        <authorList>
            <person name="Cheeseman K."/>
            <person name="Ropars J."/>
            <person name="Renault P."/>
            <person name="Dupont J."/>
            <person name="Gouzy J."/>
            <person name="Branca A."/>
            <person name="Abraham A.L."/>
            <person name="Ceppi M."/>
            <person name="Conseiller E."/>
            <person name="Debuchy R."/>
            <person name="Malagnac F."/>
            <person name="Goarin A."/>
            <person name="Silar P."/>
            <person name="Lacoste S."/>
            <person name="Sallet E."/>
            <person name="Bensimon A."/>
            <person name="Giraud T."/>
            <person name="Brygoo Y."/>
        </authorList>
    </citation>
    <scope>NUCLEOTIDE SEQUENCE [LARGE SCALE GENOMIC DNA]</scope>
    <source>
        <strain evidence="3">FM 013</strain>
    </source>
</reference>
<feature type="compositionally biased region" description="Polar residues" evidence="1">
    <location>
        <begin position="75"/>
        <end position="92"/>
    </location>
</feature>
<feature type="region of interest" description="Disordered" evidence="1">
    <location>
        <begin position="53"/>
        <end position="92"/>
    </location>
</feature>
<proteinExistence type="predicted"/>
<evidence type="ECO:0000256" key="1">
    <source>
        <dbReference type="SAM" id="MobiDB-lite"/>
    </source>
</evidence>
<accession>A0A0G4PB06</accession>
<gene>
    <name evidence="2" type="ORF">PCAMFM013_S009g000436</name>
</gene>
<organism evidence="2 3">
    <name type="scientific">Penicillium camemberti (strain FM 013)</name>
    <dbReference type="NCBI Taxonomy" id="1429867"/>
    <lineage>
        <taxon>Eukaryota</taxon>
        <taxon>Fungi</taxon>
        <taxon>Dikarya</taxon>
        <taxon>Ascomycota</taxon>
        <taxon>Pezizomycotina</taxon>
        <taxon>Eurotiomycetes</taxon>
        <taxon>Eurotiomycetidae</taxon>
        <taxon>Eurotiales</taxon>
        <taxon>Aspergillaceae</taxon>
        <taxon>Penicillium</taxon>
    </lineage>
</organism>
<sequence length="92" mass="10353">MGGRLADKQPASANKVPTIRPSVKTATTELFNYVRVESTSQRGRHLLNILKETEQDMRKQRRERLHMDGSHRNDGSSITADRSAPQSHSCAH</sequence>
<evidence type="ECO:0000313" key="3">
    <source>
        <dbReference type="Proteomes" id="UP000053732"/>
    </source>
</evidence>
<name>A0A0G4PB06_PENC3</name>
<dbReference type="AlphaFoldDB" id="A0A0G4PB06"/>
<feature type="region of interest" description="Disordered" evidence="1">
    <location>
        <begin position="1"/>
        <end position="20"/>
    </location>
</feature>
<dbReference type="Proteomes" id="UP000053732">
    <property type="component" value="Unassembled WGS sequence"/>
</dbReference>